<evidence type="ECO:0000256" key="4">
    <source>
        <dbReference type="ARBA" id="ARBA00022825"/>
    </source>
</evidence>
<evidence type="ECO:0000256" key="2">
    <source>
        <dbReference type="ARBA" id="ARBA00022670"/>
    </source>
</evidence>
<dbReference type="GO" id="GO:0004252">
    <property type="term" value="F:serine-type endopeptidase activity"/>
    <property type="evidence" value="ECO:0007669"/>
    <property type="project" value="UniProtKB-UniRule"/>
</dbReference>
<keyword evidence="2 5" id="KW-0645">Protease</keyword>
<comment type="caution">
    <text evidence="7">The sequence shown here is derived from an EMBL/GenBank/DDBJ whole genome shotgun (WGS) entry which is preliminary data.</text>
</comment>
<dbReference type="InterPro" id="IPR036852">
    <property type="entry name" value="Peptidase_S8/S53_dom_sf"/>
</dbReference>
<dbReference type="InterPro" id="IPR000209">
    <property type="entry name" value="Peptidase_S8/S53_dom"/>
</dbReference>
<dbReference type="GO" id="GO:0006508">
    <property type="term" value="P:proteolysis"/>
    <property type="evidence" value="ECO:0007669"/>
    <property type="project" value="UniProtKB-KW"/>
</dbReference>
<dbReference type="Pfam" id="PF00082">
    <property type="entry name" value="Peptidase_S8"/>
    <property type="match status" value="1"/>
</dbReference>
<dbReference type="PANTHER" id="PTHR43806:SF65">
    <property type="entry name" value="SERINE PROTEASE APRX"/>
    <property type="match status" value="1"/>
</dbReference>
<name>A0A9D1TBQ2_9FIRM</name>
<accession>A0A9D1TBQ2</accession>
<dbReference type="InterPro" id="IPR023828">
    <property type="entry name" value="Peptidase_S8_Ser-AS"/>
</dbReference>
<dbReference type="PRINTS" id="PR00723">
    <property type="entry name" value="SUBTILISIN"/>
</dbReference>
<dbReference type="InterPro" id="IPR015500">
    <property type="entry name" value="Peptidase_S8_subtilisin-rel"/>
</dbReference>
<evidence type="ECO:0000259" key="6">
    <source>
        <dbReference type="Pfam" id="PF00082"/>
    </source>
</evidence>
<organism evidence="7 8">
    <name type="scientific">Candidatus Scatomonas pullistercoris</name>
    <dbReference type="NCBI Taxonomy" id="2840920"/>
    <lineage>
        <taxon>Bacteria</taxon>
        <taxon>Bacillati</taxon>
        <taxon>Bacillota</taxon>
        <taxon>Clostridia</taxon>
        <taxon>Lachnospirales</taxon>
        <taxon>Lachnospiraceae</taxon>
        <taxon>Lachnospiraceae incertae sedis</taxon>
        <taxon>Candidatus Scatomonas</taxon>
    </lineage>
</organism>
<dbReference type="Gene3D" id="3.40.50.200">
    <property type="entry name" value="Peptidase S8/S53 domain"/>
    <property type="match status" value="1"/>
</dbReference>
<dbReference type="PROSITE" id="PS51892">
    <property type="entry name" value="SUBTILASE"/>
    <property type="match status" value="1"/>
</dbReference>
<evidence type="ECO:0000313" key="8">
    <source>
        <dbReference type="Proteomes" id="UP000824169"/>
    </source>
</evidence>
<dbReference type="CDD" id="cd07487">
    <property type="entry name" value="Peptidases_S8_1"/>
    <property type="match status" value="1"/>
</dbReference>
<dbReference type="PANTHER" id="PTHR43806">
    <property type="entry name" value="PEPTIDASE S8"/>
    <property type="match status" value="1"/>
</dbReference>
<feature type="active site" description="Charge relay system" evidence="5">
    <location>
        <position position="18"/>
    </location>
</feature>
<reference evidence="7" key="2">
    <citation type="journal article" date="2021" name="PeerJ">
        <title>Extensive microbial diversity within the chicken gut microbiome revealed by metagenomics and culture.</title>
        <authorList>
            <person name="Gilroy R."/>
            <person name="Ravi A."/>
            <person name="Getino M."/>
            <person name="Pursley I."/>
            <person name="Horton D.L."/>
            <person name="Alikhan N.F."/>
            <person name="Baker D."/>
            <person name="Gharbi K."/>
            <person name="Hall N."/>
            <person name="Watson M."/>
            <person name="Adriaenssens E.M."/>
            <person name="Foster-Nyarko E."/>
            <person name="Jarju S."/>
            <person name="Secka A."/>
            <person name="Antonio M."/>
            <person name="Oren A."/>
            <person name="Chaudhuri R.R."/>
            <person name="La Ragione R."/>
            <person name="Hildebrand F."/>
            <person name="Pallen M.J."/>
        </authorList>
    </citation>
    <scope>NUCLEOTIDE SEQUENCE</scope>
    <source>
        <strain evidence="7">CHK188-20938</strain>
    </source>
</reference>
<keyword evidence="4 5" id="KW-0720">Serine protease</keyword>
<protein>
    <submittedName>
        <fullName evidence="7">S8 family peptidase</fullName>
    </submittedName>
</protein>
<feature type="active site" description="Charge relay system" evidence="5">
    <location>
        <position position="224"/>
    </location>
</feature>
<comment type="similarity">
    <text evidence="1 5">Belongs to the peptidase S8 family.</text>
</comment>
<dbReference type="AlphaFoldDB" id="A0A9D1TBQ2"/>
<dbReference type="Proteomes" id="UP000824169">
    <property type="component" value="Unassembled WGS sequence"/>
</dbReference>
<sequence length="282" mass="30046">MNNRFGLTGKGVGIAYLDTGIFPHIDFGSRILCFRDFLYGVRRPYDDNGHGTHTAGIAAGSGAGSSGACRGVAPESLIISLKVLDRRGNGQKRDVLRAMEWILENSGRYGIRIINISVGTTEQNPELHAALIAGVERLWDAGLHVVTAAGNMGPDPGSVTAPGSSRKVITVGSSDMLVDRQAVSGRGPTRECVCKPDLVTPGFEILSCAPGGDARRYTRKSGTSMSTPVISGAIALALEKRPGLSNVEIKMALRDSAGDLGYPHNLQGWGEFRLDRFLERIV</sequence>
<evidence type="ECO:0000256" key="1">
    <source>
        <dbReference type="ARBA" id="ARBA00011073"/>
    </source>
</evidence>
<evidence type="ECO:0000256" key="5">
    <source>
        <dbReference type="PROSITE-ProRule" id="PRU01240"/>
    </source>
</evidence>
<evidence type="ECO:0000256" key="3">
    <source>
        <dbReference type="ARBA" id="ARBA00022801"/>
    </source>
</evidence>
<keyword evidence="3 5" id="KW-0378">Hydrolase</keyword>
<gene>
    <name evidence="7" type="ORF">IAB71_09360</name>
</gene>
<feature type="active site" description="Charge relay system" evidence="5">
    <location>
        <position position="50"/>
    </location>
</feature>
<dbReference type="EMBL" id="DVOO01000028">
    <property type="protein sequence ID" value="HIV25962.1"/>
    <property type="molecule type" value="Genomic_DNA"/>
</dbReference>
<reference evidence="7" key="1">
    <citation type="submission" date="2020-10" db="EMBL/GenBank/DDBJ databases">
        <authorList>
            <person name="Gilroy R."/>
        </authorList>
    </citation>
    <scope>NUCLEOTIDE SEQUENCE</scope>
    <source>
        <strain evidence="7">CHK188-20938</strain>
    </source>
</reference>
<proteinExistence type="inferred from homology"/>
<dbReference type="PROSITE" id="PS00138">
    <property type="entry name" value="SUBTILASE_SER"/>
    <property type="match status" value="1"/>
</dbReference>
<dbReference type="SUPFAM" id="SSF52743">
    <property type="entry name" value="Subtilisin-like"/>
    <property type="match status" value="1"/>
</dbReference>
<dbReference type="InterPro" id="IPR050131">
    <property type="entry name" value="Peptidase_S8_subtilisin-like"/>
</dbReference>
<evidence type="ECO:0000313" key="7">
    <source>
        <dbReference type="EMBL" id="HIV25962.1"/>
    </source>
</evidence>
<feature type="domain" description="Peptidase S8/S53" evidence="6">
    <location>
        <begin position="9"/>
        <end position="270"/>
    </location>
</feature>